<evidence type="ECO:0000256" key="1">
    <source>
        <dbReference type="PIRSR" id="PIRSR607822-1"/>
    </source>
</evidence>
<keyword evidence="1" id="KW-0862">Zinc</keyword>
<feature type="binding site" evidence="1">
    <location>
        <position position="975"/>
    </location>
    <ligand>
        <name>Zn(2+)</name>
        <dbReference type="ChEBI" id="CHEBI:29105"/>
    </ligand>
</feature>
<dbReference type="Pfam" id="PF05147">
    <property type="entry name" value="LANC_like"/>
    <property type="match status" value="1"/>
</dbReference>
<keyword evidence="1" id="KW-0479">Metal-binding</keyword>
<organism evidence="4 5">
    <name type="scientific">Clavibacter zhangzhiyongii</name>
    <dbReference type="NCBI Taxonomy" id="2768071"/>
    <lineage>
        <taxon>Bacteria</taxon>
        <taxon>Bacillati</taxon>
        <taxon>Actinomycetota</taxon>
        <taxon>Actinomycetes</taxon>
        <taxon>Micrococcales</taxon>
        <taxon>Microbacteriaceae</taxon>
        <taxon>Clavibacter</taxon>
    </lineage>
</organism>
<gene>
    <name evidence="4" type="primary">lanM</name>
    <name evidence="4" type="ORF">H9X71_09855</name>
</gene>
<keyword evidence="5" id="KW-1185">Reference proteome</keyword>
<dbReference type="PRINTS" id="PR01950">
    <property type="entry name" value="LANCSUPER"/>
</dbReference>
<dbReference type="Gene3D" id="1.50.10.10">
    <property type="match status" value="1"/>
</dbReference>
<dbReference type="PRINTS" id="PR01955">
    <property type="entry name" value="LANCFRANKIA"/>
</dbReference>
<dbReference type="SMART" id="SM01260">
    <property type="entry name" value="LANC_like"/>
    <property type="match status" value="1"/>
</dbReference>
<dbReference type="NCBIfam" id="TIGR03897">
    <property type="entry name" value="lanti_2_LanM"/>
    <property type="match status" value="1"/>
</dbReference>
<dbReference type="AlphaFoldDB" id="A0A7L7YZQ4"/>
<proteinExistence type="predicted"/>
<dbReference type="Proteomes" id="UP000516660">
    <property type="component" value="Chromosome"/>
</dbReference>
<dbReference type="KEGG" id="czh:H9X71_09855"/>
<dbReference type="Pfam" id="PF13575">
    <property type="entry name" value="DUF4135"/>
    <property type="match status" value="1"/>
</dbReference>
<dbReference type="EMBL" id="CP061274">
    <property type="protein sequence ID" value="QOD42925.1"/>
    <property type="molecule type" value="Genomic_DNA"/>
</dbReference>
<dbReference type="InterPro" id="IPR017146">
    <property type="entry name" value="Lanti_2_LanM"/>
</dbReference>
<feature type="domain" description="Lantibiotic biosynthesis protein dehydration" evidence="3">
    <location>
        <begin position="196"/>
        <end position="570"/>
    </location>
</feature>
<dbReference type="GO" id="GO:0005975">
    <property type="term" value="P:carbohydrate metabolic process"/>
    <property type="evidence" value="ECO:0007669"/>
    <property type="project" value="InterPro"/>
</dbReference>
<accession>A0A7L7YZQ4</accession>
<dbReference type="InterPro" id="IPR025410">
    <property type="entry name" value="Lant_dehyd"/>
</dbReference>
<dbReference type="InterPro" id="IPR007822">
    <property type="entry name" value="LANC-like"/>
</dbReference>
<name>A0A7L7YZQ4_9MICO</name>
<evidence type="ECO:0000313" key="4">
    <source>
        <dbReference type="EMBL" id="QOD42925.1"/>
    </source>
</evidence>
<feature type="binding site" evidence="1">
    <location>
        <position position="929"/>
    </location>
    <ligand>
        <name>Zn(2+)</name>
        <dbReference type="ChEBI" id="CHEBI:29105"/>
    </ligand>
</feature>
<evidence type="ECO:0000259" key="3">
    <source>
        <dbReference type="Pfam" id="PF13575"/>
    </source>
</evidence>
<sequence>MTMTAAELSLMQAARLRERRAVPRAEPRVDPGPARAWREHVLEDDGSHAAYLAGQLLDEADLTGLLTGEAWTPRPGSADWLDLVAPWLLDPPVDAGGYAPRTGHLVVEDTRVPGLPFAALLRPMVVGQRAHLARWPWLAAAARSDLLDGLAEQLATLALRSLLAELARDPAPGRYARLEARLADPAQRADFLSRHPVLARDLVTAIRSWRAHMQRILDRLRADHGALVHAGLAPASLADLEAVDLGAGDPHDGGQSVATLRFADGRRLVYKPRDCAVFALYRDLVTVLAPALPPSMRLRAAQVLPREGYGWVEFVEHAEDPDAGIPLEQHLERLGSLLAVAHVLGASDLHLENVIASAEGPVPIDLETLIQNRSEVDGDDGTALTRASRMLNASVLGSGILPVQLTTGEGTSIDVSVSTGGLHDAGTTATVHQVADACADGMRIESREMPVGRSRNQPPGATLAGIRAGRSAIADGYRRTFRAVLERRTEVRGLLSEVPDLSSRHILRATRSYSLLLTEMRRPRPLRSGIDRDHLLRHLWTRVEDHPGDAALVAAEERALWRLDVPLFSTRMDSRALIADADEVAPRHFARTTREDVLDRLAGLSLDDLPESLRLIDESVLAATATPDGDGDGEGDLPDAPPRAATGAASSPGPVIRTDDDALRDAARGQARILLDSAVLGQDDVTWIGLSSSLDSSGLEYRPAGPTLYDGLAGIAFAATHAHSVLPDLGLDDLARRAMHAVTAILDDWARGLVELPVGAYSGAAGLLLALAHHDAQVGGDPHRELRAAVVRRLGEVAHEDPHLDVMAGVAGACAVVAALPESGTDAGRATLRALAGRALSTAVAVEGGALAWETGSDRVRLGGFSHGATGIGWALARTAEALGDDAVADAAVRALRFDDALFDPSRRRWLDARPEARSATGAYPAHWCHGAAGIAMARADAAASLGRPDLLELALVGARETASDALPSDDSLCHGSLGNLGAVRGVTRRVGAETGLPGLRDRALKRVLRAGPRSGLPEGVTSVRGLMLGTAGALHALCRELDPGIPDVLLLEGPR</sequence>
<evidence type="ECO:0000313" key="5">
    <source>
        <dbReference type="Proteomes" id="UP000516660"/>
    </source>
</evidence>
<dbReference type="InterPro" id="IPR012341">
    <property type="entry name" value="6hp_glycosidase-like_sf"/>
</dbReference>
<evidence type="ECO:0000256" key="2">
    <source>
        <dbReference type="SAM" id="MobiDB-lite"/>
    </source>
</evidence>
<feature type="region of interest" description="Disordered" evidence="2">
    <location>
        <begin position="624"/>
        <end position="659"/>
    </location>
</feature>
<dbReference type="GO" id="GO:0046872">
    <property type="term" value="F:metal ion binding"/>
    <property type="evidence" value="ECO:0007669"/>
    <property type="project" value="UniProtKB-KW"/>
</dbReference>
<feature type="binding site" evidence="1">
    <location>
        <position position="974"/>
    </location>
    <ligand>
        <name>Zn(2+)</name>
        <dbReference type="ChEBI" id="CHEBI:29105"/>
    </ligand>
</feature>
<protein>
    <submittedName>
        <fullName evidence="4">Type 2 lantipeptide synthetase LanM</fullName>
    </submittedName>
</protein>
<dbReference type="CDD" id="cd04792">
    <property type="entry name" value="LanM-like"/>
    <property type="match status" value="1"/>
</dbReference>
<dbReference type="GO" id="GO:0031179">
    <property type="term" value="P:peptide modification"/>
    <property type="evidence" value="ECO:0007669"/>
    <property type="project" value="InterPro"/>
</dbReference>
<dbReference type="PIRSF" id="PIRSF037228">
    <property type="entry name" value="Lant_mod_RumM"/>
    <property type="match status" value="1"/>
</dbReference>
<dbReference type="SUPFAM" id="SSF158745">
    <property type="entry name" value="LanC-like"/>
    <property type="match status" value="1"/>
</dbReference>
<reference evidence="4 5" key="1">
    <citation type="submission" date="2020-08" db="EMBL/GenBank/DDBJ databases">
        <title>Description of Clavibacter zhangzhiyonge sp. nov., a phytopathogenic actinobacterium isolated from barley seeds, causing leaf brown spot and decline.</title>
        <authorList>
            <person name="Tian Q."/>
            <person name="Chuan J."/>
            <person name="Zhao W."/>
            <person name="Li X."/>
        </authorList>
    </citation>
    <scope>NUCLEOTIDE SEQUENCE [LARGE SCALE GENOMIC DNA]</scope>
    <source>
        <strain evidence="4 5">DM1</strain>
    </source>
</reference>